<dbReference type="AlphaFoldDB" id="A0A813L3S6"/>
<organism evidence="4 5">
    <name type="scientific">Polarella glacialis</name>
    <name type="common">Dinoflagellate</name>
    <dbReference type="NCBI Taxonomy" id="89957"/>
    <lineage>
        <taxon>Eukaryota</taxon>
        <taxon>Sar</taxon>
        <taxon>Alveolata</taxon>
        <taxon>Dinophyceae</taxon>
        <taxon>Suessiales</taxon>
        <taxon>Suessiaceae</taxon>
        <taxon>Polarella</taxon>
    </lineage>
</organism>
<dbReference type="InterPro" id="IPR002048">
    <property type="entry name" value="EF_hand_dom"/>
</dbReference>
<accession>A0A813L3S6</accession>
<dbReference type="EMBL" id="CAJNNW010034205">
    <property type="protein sequence ID" value="CAE8721942.1"/>
    <property type="molecule type" value="Genomic_DNA"/>
</dbReference>
<sequence>MARASGSAAELGRRLWNRQSEIINAEWTIRRLKASAYESALAEAFEAFDTDKDGKLTGEEVTMVLQDCGQKPPAELVEALAGKSYRCSLEEFAMIYDQSETAEVPAAGRPAGESSGIAAPLFPK</sequence>
<dbReference type="CDD" id="cd00051">
    <property type="entry name" value="EFh"/>
    <property type="match status" value="1"/>
</dbReference>
<evidence type="ECO:0000256" key="1">
    <source>
        <dbReference type="ARBA" id="ARBA00022837"/>
    </source>
</evidence>
<dbReference type="Proteomes" id="UP000626109">
    <property type="component" value="Unassembled WGS sequence"/>
</dbReference>
<dbReference type="GO" id="GO:0005509">
    <property type="term" value="F:calcium ion binding"/>
    <property type="evidence" value="ECO:0007669"/>
    <property type="project" value="InterPro"/>
</dbReference>
<evidence type="ECO:0000259" key="3">
    <source>
        <dbReference type="PROSITE" id="PS50222"/>
    </source>
</evidence>
<name>A0A813L3S6_POLGL</name>
<comment type="caution">
    <text evidence="4">The sequence shown here is derived from an EMBL/GenBank/DDBJ whole genome shotgun (WGS) entry which is preliminary data.</text>
</comment>
<dbReference type="PROSITE" id="PS00018">
    <property type="entry name" value="EF_HAND_1"/>
    <property type="match status" value="1"/>
</dbReference>
<dbReference type="InterPro" id="IPR018247">
    <property type="entry name" value="EF_Hand_1_Ca_BS"/>
</dbReference>
<evidence type="ECO:0000313" key="5">
    <source>
        <dbReference type="Proteomes" id="UP000626109"/>
    </source>
</evidence>
<protein>
    <recommendedName>
        <fullName evidence="3">EF-hand domain-containing protein</fullName>
    </recommendedName>
</protein>
<dbReference type="PROSITE" id="PS50222">
    <property type="entry name" value="EF_HAND_2"/>
    <property type="match status" value="1"/>
</dbReference>
<proteinExistence type="predicted"/>
<dbReference type="SUPFAM" id="SSF47473">
    <property type="entry name" value="EF-hand"/>
    <property type="match status" value="1"/>
</dbReference>
<dbReference type="InterPro" id="IPR011992">
    <property type="entry name" value="EF-hand-dom_pair"/>
</dbReference>
<feature type="region of interest" description="Disordered" evidence="2">
    <location>
        <begin position="105"/>
        <end position="124"/>
    </location>
</feature>
<reference evidence="4" key="1">
    <citation type="submission" date="2021-02" db="EMBL/GenBank/DDBJ databases">
        <authorList>
            <person name="Dougan E. K."/>
            <person name="Rhodes N."/>
            <person name="Thang M."/>
            <person name="Chan C."/>
        </authorList>
    </citation>
    <scope>NUCLEOTIDE SEQUENCE</scope>
</reference>
<dbReference type="Pfam" id="PF13405">
    <property type="entry name" value="EF-hand_6"/>
    <property type="match status" value="1"/>
</dbReference>
<evidence type="ECO:0000313" key="4">
    <source>
        <dbReference type="EMBL" id="CAE8721942.1"/>
    </source>
</evidence>
<gene>
    <name evidence="4" type="ORF">PGLA2088_LOCUS42221</name>
</gene>
<evidence type="ECO:0000256" key="2">
    <source>
        <dbReference type="SAM" id="MobiDB-lite"/>
    </source>
</evidence>
<feature type="domain" description="EF-hand" evidence="3">
    <location>
        <begin position="36"/>
        <end position="71"/>
    </location>
</feature>
<keyword evidence="1" id="KW-0106">Calcium</keyword>
<dbReference type="Gene3D" id="1.10.238.10">
    <property type="entry name" value="EF-hand"/>
    <property type="match status" value="1"/>
</dbReference>